<evidence type="ECO:0000313" key="7">
    <source>
        <dbReference type="Proteomes" id="UP000193986"/>
    </source>
</evidence>
<accession>A0A1Y2AX58</accession>
<feature type="domain" description="RNA polymerase Rpb4/RPC9 core" evidence="5">
    <location>
        <begin position="45"/>
        <end position="164"/>
    </location>
</feature>
<dbReference type="GO" id="GO:0000166">
    <property type="term" value="F:nucleotide binding"/>
    <property type="evidence" value="ECO:0007669"/>
    <property type="project" value="InterPro"/>
</dbReference>
<comment type="subcellular location">
    <subcellularLocation>
        <location evidence="1">Nucleus</location>
    </subcellularLocation>
</comment>
<dbReference type="Pfam" id="PF03874">
    <property type="entry name" value="RNA_pol_Rpb4"/>
    <property type="match status" value="1"/>
</dbReference>
<organism evidence="6 7">
    <name type="scientific">Naematelia encephala</name>
    <dbReference type="NCBI Taxonomy" id="71784"/>
    <lineage>
        <taxon>Eukaryota</taxon>
        <taxon>Fungi</taxon>
        <taxon>Dikarya</taxon>
        <taxon>Basidiomycota</taxon>
        <taxon>Agaricomycotina</taxon>
        <taxon>Tremellomycetes</taxon>
        <taxon>Tremellales</taxon>
        <taxon>Naemateliaceae</taxon>
        <taxon>Naematelia</taxon>
    </lineage>
</organism>
<dbReference type="InterPro" id="IPR006590">
    <property type="entry name" value="RNA_pol_Rpb4/RPC9_core"/>
</dbReference>
<dbReference type="OrthoDB" id="2186918at2759"/>
<dbReference type="InterPro" id="IPR038324">
    <property type="entry name" value="Rpb4/RPC9_sf"/>
</dbReference>
<dbReference type="InParanoid" id="A0A1Y2AX58"/>
<evidence type="ECO:0000313" key="6">
    <source>
        <dbReference type="EMBL" id="ORY26807.1"/>
    </source>
</evidence>
<dbReference type="InterPro" id="IPR045222">
    <property type="entry name" value="Rpb4-like"/>
</dbReference>
<dbReference type="GO" id="GO:0030880">
    <property type="term" value="C:RNA polymerase complex"/>
    <property type="evidence" value="ECO:0007669"/>
    <property type="project" value="InterPro"/>
</dbReference>
<dbReference type="Gene3D" id="1.20.1250.40">
    <property type="match status" value="1"/>
</dbReference>
<comment type="similarity">
    <text evidence="3">Belongs to the eukaryotic RPB4 RNA polymerase subunit family.</text>
</comment>
<dbReference type="EMBL" id="MCFC01000044">
    <property type="protein sequence ID" value="ORY26807.1"/>
    <property type="molecule type" value="Genomic_DNA"/>
</dbReference>
<name>A0A1Y2AX58_9TREE</name>
<dbReference type="SMART" id="SM00657">
    <property type="entry name" value="RPOL4c"/>
    <property type="match status" value="1"/>
</dbReference>
<gene>
    <name evidence="6" type="ORF">BCR39DRAFT_540295</name>
</gene>
<dbReference type="STRING" id="71784.A0A1Y2AX58"/>
<dbReference type="PANTHER" id="PTHR21297">
    <property type="entry name" value="DNA-DIRECTED RNA POLYMERASE II"/>
    <property type="match status" value="1"/>
</dbReference>
<evidence type="ECO:0000256" key="2">
    <source>
        <dbReference type="ARBA" id="ARBA00023242"/>
    </source>
</evidence>
<dbReference type="GO" id="GO:0005634">
    <property type="term" value="C:nucleus"/>
    <property type="evidence" value="ECO:0007669"/>
    <property type="project" value="UniProtKB-SubCell"/>
</dbReference>
<evidence type="ECO:0000256" key="4">
    <source>
        <dbReference type="SAM" id="MobiDB-lite"/>
    </source>
</evidence>
<dbReference type="InterPro" id="IPR005574">
    <property type="entry name" value="Rpb4/RPC9"/>
</dbReference>
<keyword evidence="2" id="KW-0539">Nucleus</keyword>
<dbReference type="InterPro" id="IPR010997">
    <property type="entry name" value="HRDC-like_sf"/>
</dbReference>
<reference evidence="6 7" key="1">
    <citation type="submission" date="2016-07" db="EMBL/GenBank/DDBJ databases">
        <title>Pervasive Adenine N6-methylation of Active Genes in Fungi.</title>
        <authorList>
            <consortium name="DOE Joint Genome Institute"/>
            <person name="Mondo S.J."/>
            <person name="Dannebaum R.O."/>
            <person name="Kuo R.C."/>
            <person name="Labutti K."/>
            <person name="Haridas S."/>
            <person name="Kuo A."/>
            <person name="Salamov A."/>
            <person name="Ahrendt S.R."/>
            <person name="Lipzen A."/>
            <person name="Sullivan W."/>
            <person name="Andreopoulos W.B."/>
            <person name="Clum A."/>
            <person name="Lindquist E."/>
            <person name="Daum C."/>
            <person name="Ramamoorthy G.K."/>
            <person name="Gryganskyi A."/>
            <person name="Culley D."/>
            <person name="Magnuson J.K."/>
            <person name="James T.Y."/>
            <person name="O'Malley M.A."/>
            <person name="Stajich J.E."/>
            <person name="Spatafora J.W."/>
            <person name="Visel A."/>
            <person name="Grigoriev I.V."/>
        </authorList>
    </citation>
    <scope>NUCLEOTIDE SEQUENCE [LARGE SCALE GENOMIC DNA]</scope>
    <source>
        <strain evidence="6 7">68-887.2</strain>
    </source>
</reference>
<proteinExistence type="inferred from homology"/>
<evidence type="ECO:0000259" key="5">
    <source>
        <dbReference type="SMART" id="SM00657"/>
    </source>
</evidence>
<feature type="region of interest" description="Disordered" evidence="4">
    <location>
        <begin position="1"/>
        <end position="30"/>
    </location>
</feature>
<evidence type="ECO:0000256" key="3">
    <source>
        <dbReference type="ARBA" id="ARBA00025724"/>
    </source>
</evidence>
<evidence type="ECO:0000256" key="1">
    <source>
        <dbReference type="ARBA" id="ARBA00004123"/>
    </source>
</evidence>
<comment type="caution">
    <text evidence="6">The sequence shown here is derived from an EMBL/GenBank/DDBJ whole genome shotgun (WGS) entry which is preliminary data.</text>
</comment>
<dbReference type="SUPFAM" id="SSF47819">
    <property type="entry name" value="HRDC-like"/>
    <property type="match status" value="1"/>
</dbReference>
<dbReference type="Proteomes" id="UP000193986">
    <property type="component" value="Unassembled WGS sequence"/>
</dbReference>
<dbReference type="AlphaFoldDB" id="A0A1Y2AX58"/>
<sequence length="167" mass="18219">MVNETKPVISATATAPGGPLHGIPGSSRSRRTVITEEDATKLQFGDFADGETLTPSDVQQLLLIRNQPGAPPAPDNKVYKTTAEYVNNFANASYAVVASMRESLQAQGSFLNKFEIAQIMYLRPERVEVAVALIPSLERYAHGDEDEGRLQQILDDVRTQARYAAQG</sequence>
<keyword evidence="7" id="KW-1185">Reference proteome</keyword>
<protein>
    <submittedName>
        <fullName evidence="6">HRDC-like protein</fullName>
    </submittedName>
</protein>
<dbReference type="GO" id="GO:0006352">
    <property type="term" value="P:DNA-templated transcription initiation"/>
    <property type="evidence" value="ECO:0007669"/>
    <property type="project" value="InterPro"/>
</dbReference>